<dbReference type="Proteomes" id="UP000789739">
    <property type="component" value="Unassembled WGS sequence"/>
</dbReference>
<evidence type="ECO:0000256" key="4">
    <source>
        <dbReference type="ARBA" id="ARBA00022737"/>
    </source>
</evidence>
<keyword evidence="2 10" id="KW-0813">Transport</keyword>
<evidence type="ECO:0000313" key="13">
    <source>
        <dbReference type="Proteomes" id="UP000789739"/>
    </source>
</evidence>
<evidence type="ECO:0000256" key="10">
    <source>
        <dbReference type="RuleBase" id="RU000488"/>
    </source>
</evidence>
<protein>
    <submittedName>
        <fullName evidence="12">9807_t:CDS:1</fullName>
    </submittedName>
</protein>
<keyword evidence="3 9" id="KW-0812">Transmembrane</keyword>
<gene>
    <name evidence="12" type="ORF">PBRASI_LOCUS6670</name>
</gene>
<evidence type="ECO:0000256" key="2">
    <source>
        <dbReference type="ARBA" id="ARBA00022448"/>
    </source>
</evidence>
<dbReference type="SUPFAM" id="SSF103506">
    <property type="entry name" value="Mitochondrial carrier"/>
    <property type="match status" value="2"/>
</dbReference>
<dbReference type="GO" id="GO:0005741">
    <property type="term" value="C:mitochondrial outer membrane"/>
    <property type="evidence" value="ECO:0007669"/>
    <property type="project" value="UniProtKB-SubCell"/>
</dbReference>
<evidence type="ECO:0000256" key="1">
    <source>
        <dbReference type="ARBA" id="ARBA00004374"/>
    </source>
</evidence>
<dbReference type="PROSITE" id="PS50920">
    <property type="entry name" value="SOLCAR"/>
    <property type="match status" value="1"/>
</dbReference>
<keyword evidence="5" id="KW-1000">Mitochondrion outer membrane</keyword>
<dbReference type="Pfam" id="PF00153">
    <property type="entry name" value="Mito_carr"/>
    <property type="match status" value="1"/>
</dbReference>
<keyword evidence="7" id="KW-0496">Mitochondrion</keyword>
<sequence length="404" mass="46681">MVLTEYLWHLALRLPMTESKPGSTSLGIAEDDGTIKSDDPLVRQRDESLYHAQREILLTIARFDVPNEQKEWVELTCGSCLAIGSLASLYFFTYPFFVARTRHQVYPDVFENHYASPLDYLKYLRSVGQARGYAKIWSGFKLQVIYHSLVLAHDTIAENIEILLSMDIGNSWFWKCGKYFFDPSRDFISYTILFPLLHLSTLQRTNLSFTIPTTSAFLRAYCATMRCLFTCPENAFYFNNTLLPAYSYHAFFKIIQSYTRTRIYKRIKKNQKRRGEESLFYEFFPNFASSLAGHLLGTALLYPLETVVHRLLAQGNGGIPGAPGVVKYEGIWDCIKRVYQESGILGFYRSMLGGFFGEALVGWLALETTYYVFNRMHKWIKDAYPHPPSHPRLGERNDEYEGRN</sequence>
<evidence type="ECO:0000256" key="6">
    <source>
        <dbReference type="ARBA" id="ARBA00022989"/>
    </source>
</evidence>
<feature type="transmembrane region" description="Helical" evidence="11">
    <location>
        <begin position="351"/>
        <end position="373"/>
    </location>
</feature>
<organism evidence="12 13">
    <name type="scientific">Paraglomus brasilianum</name>
    <dbReference type="NCBI Taxonomy" id="144538"/>
    <lineage>
        <taxon>Eukaryota</taxon>
        <taxon>Fungi</taxon>
        <taxon>Fungi incertae sedis</taxon>
        <taxon>Mucoromycota</taxon>
        <taxon>Glomeromycotina</taxon>
        <taxon>Glomeromycetes</taxon>
        <taxon>Paraglomerales</taxon>
        <taxon>Paraglomeraceae</taxon>
        <taxon>Paraglomus</taxon>
    </lineage>
</organism>
<keyword evidence="6 11" id="KW-1133">Transmembrane helix</keyword>
<reference evidence="12" key="1">
    <citation type="submission" date="2021-06" db="EMBL/GenBank/DDBJ databases">
        <authorList>
            <person name="Kallberg Y."/>
            <person name="Tangrot J."/>
            <person name="Rosling A."/>
        </authorList>
    </citation>
    <scope>NUCLEOTIDE SEQUENCE</scope>
    <source>
        <strain evidence="12">BR232B</strain>
    </source>
</reference>
<proteinExistence type="inferred from homology"/>
<evidence type="ECO:0000256" key="5">
    <source>
        <dbReference type="ARBA" id="ARBA00022787"/>
    </source>
</evidence>
<evidence type="ECO:0000256" key="11">
    <source>
        <dbReference type="SAM" id="Phobius"/>
    </source>
</evidence>
<keyword evidence="13" id="KW-1185">Reference proteome</keyword>
<keyword evidence="8 9" id="KW-0472">Membrane</keyword>
<dbReference type="EMBL" id="CAJVPI010000915">
    <property type="protein sequence ID" value="CAG8581986.1"/>
    <property type="molecule type" value="Genomic_DNA"/>
</dbReference>
<dbReference type="PANTHER" id="PTHR21252:SF2">
    <property type="entry name" value="MITOCHONDRIAL OUTER MEMBRANE PROTEIN SLC25A46"/>
    <property type="match status" value="1"/>
</dbReference>
<evidence type="ECO:0000256" key="7">
    <source>
        <dbReference type="ARBA" id="ARBA00023128"/>
    </source>
</evidence>
<dbReference type="GO" id="GO:0090149">
    <property type="term" value="P:mitochondrial membrane fission"/>
    <property type="evidence" value="ECO:0007669"/>
    <property type="project" value="InterPro"/>
</dbReference>
<comment type="caution">
    <text evidence="12">The sequence shown here is derived from an EMBL/GenBank/DDBJ whole genome shotgun (WGS) entry which is preliminary data.</text>
</comment>
<feature type="repeat" description="Solcar" evidence="9">
    <location>
        <begin position="281"/>
        <end position="375"/>
    </location>
</feature>
<dbReference type="InterPro" id="IPR023395">
    <property type="entry name" value="MCP_dom_sf"/>
</dbReference>
<dbReference type="PANTHER" id="PTHR21252">
    <property type="entry name" value="TB1 PROTEIN-RELATED"/>
    <property type="match status" value="1"/>
</dbReference>
<evidence type="ECO:0000256" key="3">
    <source>
        <dbReference type="ARBA" id="ARBA00022692"/>
    </source>
</evidence>
<dbReference type="InterPro" id="IPR018108">
    <property type="entry name" value="MCP_transmembrane"/>
</dbReference>
<evidence type="ECO:0000256" key="9">
    <source>
        <dbReference type="PROSITE-ProRule" id="PRU00282"/>
    </source>
</evidence>
<evidence type="ECO:0000256" key="8">
    <source>
        <dbReference type="ARBA" id="ARBA00023136"/>
    </source>
</evidence>
<comment type="subcellular location">
    <subcellularLocation>
        <location evidence="1">Mitochondrion outer membrane</location>
        <topology evidence="1">Multi-pass membrane protein</topology>
    </subcellularLocation>
</comment>
<comment type="similarity">
    <text evidence="10">Belongs to the mitochondrial carrier (TC 2.A.29) family.</text>
</comment>
<name>A0A9N9BY44_9GLOM</name>
<dbReference type="OrthoDB" id="2403262at2759"/>
<dbReference type="Gene3D" id="1.50.40.10">
    <property type="entry name" value="Mitochondrial carrier domain"/>
    <property type="match status" value="1"/>
</dbReference>
<accession>A0A9N9BY44</accession>
<keyword evidence="4" id="KW-0677">Repeat</keyword>
<dbReference type="InterPro" id="IPR039158">
    <property type="entry name" value="SLC25A46"/>
</dbReference>
<dbReference type="AlphaFoldDB" id="A0A9N9BY44"/>
<evidence type="ECO:0000313" key="12">
    <source>
        <dbReference type="EMBL" id="CAG8581986.1"/>
    </source>
</evidence>